<name>A0A256EZP1_9HYPH</name>
<dbReference type="EMBL" id="NNRK01000035">
    <property type="protein sequence ID" value="OYR08084.1"/>
    <property type="molecule type" value="Genomic_DNA"/>
</dbReference>
<dbReference type="AlphaFoldDB" id="A0A256EZP1"/>
<proteinExistence type="predicted"/>
<gene>
    <name evidence="1" type="ORF">CEV32_2795</name>
</gene>
<protein>
    <submittedName>
        <fullName evidence="1">Uncharacterized protein</fullName>
    </submittedName>
</protein>
<sequence length="79" mass="8804">MVLPSAFPTEAKRETGALAYAPEKSTGFSDGIVREDIKIEQNRCCPRNCKRRAEIHHATGMKVPGRRIEVLTREPGDLP</sequence>
<dbReference type="Proteomes" id="UP000216345">
    <property type="component" value="Unassembled WGS sequence"/>
</dbReference>
<evidence type="ECO:0000313" key="2">
    <source>
        <dbReference type="Proteomes" id="UP000216345"/>
    </source>
</evidence>
<comment type="caution">
    <text evidence="1">The sequence shown here is derived from an EMBL/GenBank/DDBJ whole genome shotgun (WGS) entry which is preliminary data.</text>
</comment>
<organism evidence="1 2">
    <name type="scientific">Brucella rhizosphaerae</name>
    <dbReference type="NCBI Taxonomy" id="571254"/>
    <lineage>
        <taxon>Bacteria</taxon>
        <taxon>Pseudomonadati</taxon>
        <taxon>Pseudomonadota</taxon>
        <taxon>Alphaproteobacteria</taxon>
        <taxon>Hyphomicrobiales</taxon>
        <taxon>Brucellaceae</taxon>
        <taxon>Brucella/Ochrobactrum group</taxon>
        <taxon>Brucella</taxon>
    </lineage>
</organism>
<accession>A0A256EZP1</accession>
<keyword evidence="2" id="KW-1185">Reference proteome</keyword>
<reference evidence="1 2" key="1">
    <citation type="submission" date="2017-07" db="EMBL/GenBank/DDBJ databases">
        <title>Phylogenetic study on the rhizospheric bacterium Ochrobactrum sp. A44.</title>
        <authorList>
            <person name="Krzyzanowska D.M."/>
            <person name="Ossowicki A."/>
            <person name="Rajewska M."/>
            <person name="Maciag T."/>
            <person name="Kaczynski Z."/>
            <person name="Czerwicka M."/>
            <person name="Jafra S."/>
        </authorList>
    </citation>
    <scope>NUCLEOTIDE SEQUENCE [LARGE SCALE GENOMIC DNA]</scope>
    <source>
        <strain evidence="1 2">PR17</strain>
    </source>
</reference>
<evidence type="ECO:0000313" key="1">
    <source>
        <dbReference type="EMBL" id="OYR08084.1"/>
    </source>
</evidence>